<comment type="caution">
    <text evidence="1">The sequence shown here is derived from an EMBL/GenBank/DDBJ whole genome shotgun (WGS) entry which is preliminary data.</text>
</comment>
<evidence type="ECO:0000313" key="1">
    <source>
        <dbReference type="EMBL" id="KEZ41841.1"/>
    </source>
</evidence>
<reference evidence="1 2" key="1">
    <citation type="journal article" date="2014" name="Genome Announc.">
        <title>Draft genome sequence of the pathogenic fungus Scedosporium apiospermum.</title>
        <authorList>
            <person name="Vandeputte P."/>
            <person name="Ghamrawi S."/>
            <person name="Rechenmann M."/>
            <person name="Iltis A."/>
            <person name="Giraud S."/>
            <person name="Fleury M."/>
            <person name="Thornton C."/>
            <person name="Delhaes L."/>
            <person name="Meyer W."/>
            <person name="Papon N."/>
            <person name="Bouchara J.P."/>
        </authorList>
    </citation>
    <scope>NUCLEOTIDE SEQUENCE [LARGE SCALE GENOMIC DNA]</scope>
    <source>
        <strain evidence="1 2">IHEM 14462</strain>
    </source>
</reference>
<dbReference type="AlphaFoldDB" id="A0A084G3C9"/>
<protein>
    <submittedName>
        <fullName evidence="1">Uncharacterized protein</fullName>
    </submittedName>
</protein>
<dbReference type="EMBL" id="JOWA01000106">
    <property type="protein sequence ID" value="KEZ41841.1"/>
    <property type="molecule type" value="Genomic_DNA"/>
</dbReference>
<name>A0A084G3C9_PSEDA</name>
<dbReference type="GeneID" id="27725719"/>
<gene>
    <name evidence="1" type="ORF">SAPIO_CDS6647</name>
</gene>
<accession>A0A084G3C9</accession>
<dbReference type="HOGENOM" id="CLU_2741467_0_0_1"/>
<keyword evidence="2" id="KW-1185">Reference proteome</keyword>
<evidence type="ECO:0000313" key="2">
    <source>
        <dbReference type="Proteomes" id="UP000028545"/>
    </source>
</evidence>
<sequence length="71" mass="8279">MATSLSTGGGFYKYRCKYFYTKSCQNWVYVNGEACMQCLQHHGKRILEEDHEANPFRRLTAVMPMSMKTMT</sequence>
<dbReference type="RefSeq" id="XP_016641640.1">
    <property type="nucleotide sequence ID" value="XM_016788696.1"/>
</dbReference>
<dbReference type="VEuPathDB" id="FungiDB:SAPIO_CDS6647"/>
<dbReference type="OrthoDB" id="6079484at2759"/>
<dbReference type="KEGG" id="sapo:SAPIO_CDS6647"/>
<organism evidence="1 2">
    <name type="scientific">Pseudallescheria apiosperma</name>
    <name type="common">Scedosporium apiospermum</name>
    <dbReference type="NCBI Taxonomy" id="563466"/>
    <lineage>
        <taxon>Eukaryota</taxon>
        <taxon>Fungi</taxon>
        <taxon>Dikarya</taxon>
        <taxon>Ascomycota</taxon>
        <taxon>Pezizomycotina</taxon>
        <taxon>Sordariomycetes</taxon>
        <taxon>Hypocreomycetidae</taxon>
        <taxon>Microascales</taxon>
        <taxon>Microascaceae</taxon>
        <taxon>Scedosporium</taxon>
    </lineage>
</organism>
<proteinExistence type="predicted"/>
<dbReference type="Proteomes" id="UP000028545">
    <property type="component" value="Unassembled WGS sequence"/>
</dbReference>